<dbReference type="Pfam" id="PF14219">
    <property type="entry name" value="DUF4328"/>
    <property type="match status" value="1"/>
</dbReference>
<feature type="transmembrane region" description="Helical" evidence="1">
    <location>
        <begin position="216"/>
        <end position="238"/>
    </location>
</feature>
<accession>A0ABX8ZM01</accession>
<dbReference type="Proteomes" id="UP000824281">
    <property type="component" value="Chromosome"/>
</dbReference>
<protein>
    <submittedName>
        <fullName evidence="3">DUF4328 domain-containing protein</fullName>
    </submittedName>
</protein>
<evidence type="ECO:0000313" key="3">
    <source>
        <dbReference type="EMBL" id="QZD90038.1"/>
    </source>
</evidence>
<keyword evidence="1" id="KW-0472">Membrane</keyword>
<evidence type="ECO:0000256" key="1">
    <source>
        <dbReference type="SAM" id="Phobius"/>
    </source>
</evidence>
<evidence type="ECO:0000313" key="4">
    <source>
        <dbReference type="Proteomes" id="UP000824281"/>
    </source>
</evidence>
<feature type="transmembrane region" description="Helical" evidence="1">
    <location>
        <begin position="183"/>
        <end position="204"/>
    </location>
</feature>
<reference evidence="3 4" key="1">
    <citation type="submission" date="2021-08" db="EMBL/GenBank/DDBJ databases">
        <title>Comparative Genomics Analysis of the Genus Qipengyuania Reveals Extensive Genetic Diversity and Metabolic Versatility, Including the Description of Fifteen Novel Species.</title>
        <authorList>
            <person name="Liu Y."/>
        </authorList>
    </citation>
    <scope>NUCLEOTIDE SEQUENCE [LARGE SCALE GENOMIC DNA]</scope>
    <source>
        <strain evidence="3 4">1NDH13</strain>
    </source>
</reference>
<name>A0ABX8ZM01_9SPHN</name>
<keyword evidence="1" id="KW-0812">Transmembrane</keyword>
<feature type="transmembrane region" description="Helical" evidence="1">
    <location>
        <begin position="142"/>
        <end position="163"/>
    </location>
</feature>
<sequence length="275" mass="30449">MNTEKKLRSLRTRSLVVTVFALLLVASGLTQLGFGGVAIGEEYERIEKLEELTRQRTFYGYQSQQAAFQNEYNRSSSAFFLQGRFLSATQNTSWTDPGVIAFGANLLSGLGFLVAAMMWVWRAHANLTEAGVRAKFTPGRALAAYLLPVANLILPFEAMRELYNRSHHEPEDFVDSTVEDVTAWFTALVVGLLIFSAMLVKFILDAGTALIIMTPLWMEFAILAFAMILILGAAWLFAGLARKITAAQEEFLPEIVVTAPEQEAPQRMSVNVLSA</sequence>
<dbReference type="RefSeq" id="WP_221425512.1">
    <property type="nucleotide sequence ID" value="NZ_CP081295.1"/>
</dbReference>
<keyword evidence="4" id="KW-1185">Reference proteome</keyword>
<proteinExistence type="predicted"/>
<keyword evidence="1" id="KW-1133">Transmembrane helix</keyword>
<dbReference type="EMBL" id="CP081295">
    <property type="protein sequence ID" value="QZD90038.1"/>
    <property type="molecule type" value="Genomic_DNA"/>
</dbReference>
<feature type="transmembrane region" description="Helical" evidence="1">
    <location>
        <begin position="99"/>
        <end position="121"/>
    </location>
</feature>
<feature type="domain" description="DUF4328" evidence="2">
    <location>
        <begin position="101"/>
        <end position="240"/>
    </location>
</feature>
<gene>
    <name evidence="3" type="ORF">K3148_01090</name>
</gene>
<dbReference type="InterPro" id="IPR025565">
    <property type="entry name" value="DUF4328"/>
</dbReference>
<organism evidence="3 4">
    <name type="scientific">Qipengyuania aurantiaca</name>
    <dbReference type="NCBI Taxonomy" id="2867233"/>
    <lineage>
        <taxon>Bacteria</taxon>
        <taxon>Pseudomonadati</taxon>
        <taxon>Pseudomonadota</taxon>
        <taxon>Alphaproteobacteria</taxon>
        <taxon>Sphingomonadales</taxon>
        <taxon>Erythrobacteraceae</taxon>
        <taxon>Qipengyuania</taxon>
    </lineage>
</organism>
<evidence type="ECO:0000259" key="2">
    <source>
        <dbReference type="Pfam" id="PF14219"/>
    </source>
</evidence>